<dbReference type="GO" id="GO:0032259">
    <property type="term" value="P:methylation"/>
    <property type="evidence" value="ECO:0007669"/>
    <property type="project" value="UniProtKB-KW"/>
</dbReference>
<evidence type="ECO:0000313" key="2">
    <source>
        <dbReference type="EMBL" id="SDR66275.1"/>
    </source>
</evidence>
<feature type="domain" description="Methyltransferase FkbM" evidence="1">
    <location>
        <begin position="86"/>
        <end position="244"/>
    </location>
</feature>
<dbReference type="InterPro" id="IPR053202">
    <property type="entry name" value="EGF_Rcpt_Signaling_Reg"/>
</dbReference>
<dbReference type="InterPro" id="IPR029063">
    <property type="entry name" value="SAM-dependent_MTases_sf"/>
</dbReference>
<dbReference type="STRING" id="1250231.SAMN04488552_0265"/>
<organism evidence="2 3">
    <name type="scientific">Christiangramia echinicola</name>
    <dbReference type="NCBI Taxonomy" id="279359"/>
    <lineage>
        <taxon>Bacteria</taxon>
        <taxon>Pseudomonadati</taxon>
        <taxon>Bacteroidota</taxon>
        <taxon>Flavobacteriia</taxon>
        <taxon>Flavobacteriales</taxon>
        <taxon>Flavobacteriaceae</taxon>
        <taxon>Christiangramia</taxon>
    </lineage>
</organism>
<dbReference type="Gene3D" id="3.40.50.150">
    <property type="entry name" value="Vaccinia Virus protein VP39"/>
    <property type="match status" value="1"/>
</dbReference>
<evidence type="ECO:0000313" key="3">
    <source>
        <dbReference type="Proteomes" id="UP000198858"/>
    </source>
</evidence>
<dbReference type="PANTHER" id="PTHR34009">
    <property type="entry name" value="PROTEIN STAR"/>
    <property type="match status" value="1"/>
</dbReference>
<proteinExistence type="predicted"/>
<dbReference type="GO" id="GO:0008168">
    <property type="term" value="F:methyltransferase activity"/>
    <property type="evidence" value="ECO:0007669"/>
    <property type="project" value="UniProtKB-KW"/>
</dbReference>
<gene>
    <name evidence="2" type="ORF">SAMN04488552_0265</name>
</gene>
<dbReference type="SUPFAM" id="SSF53335">
    <property type="entry name" value="S-adenosyl-L-methionine-dependent methyltransferases"/>
    <property type="match status" value="1"/>
</dbReference>
<dbReference type="RefSeq" id="WP_089660983.1">
    <property type="nucleotide sequence ID" value="NZ_LT629745.1"/>
</dbReference>
<protein>
    <submittedName>
        <fullName evidence="2">Methyltransferase, FkbM family</fullName>
    </submittedName>
</protein>
<keyword evidence="3" id="KW-1185">Reference proteome</keyword>
<dbReference type="GO" id="GO:0005737">
    <property type="term" value="C:cytoplasm"/>
    <property type="evidence" value="ECO:0007669"/>
    <property type="project" value="GOC"/>
</dbReference>
<dbReference type="GO" id="GO:0005886">
    <property type="term" value="C:plasma membrane"/>
    <property type="evidence" value="ECO:0007669"/>
    <property type="project" value="TreeGrafter"/>
</dbReference>
<keyword evidence="2" id="KW-0808">Transferase</keyword>
<dbReference type="GO" id="GO:0006888">
    <property type="term" value="P:endoplasmic reticulum to Golgi vesicle-mediated transport"/>
    <property type="evidence" value="ECO:0007669"/>
    <property type="project" value="TreeGrafter"/>
</dbReference>
<dbReference type="PANTHER" id="PTHR34009:SF2">
    <property type="entry name" value="PROTEIN STAR"/>
    <property type="match status" value="1"/>
</dbReference>
<accession>A0A1H1KWW4</accession>
<dbReference type="InterPro" id="IPR006342">
    <property type="entry name" value="FkbM_mtfrase"/>
</dbReference>
<dbReference type="Pfam" id="PF05050">
    <property type="entry name" value="Methyltransf_21"/>
    <property type="match status" value="1"/>
</dbReference>
<keyword evidence="2" id="KW-0489">Methyltransferase</keyword>
<dbReference type="AlphaFoldDB" id="A0A1H1KWW4"/>
<sequence>MKRNLIKYISKAFSYLGYKLITNIELQKLLADQKHANELKFILSFQPKNLNEYFKIRSFSKSQLRQDLFVLNELNFKNHGYFVEFGGCDGLHHSNTYLLEKEFDWKGIIAEPAKIWHNELEFNRKVFIDKNCVWSETNHQLEFNEPEVASLSTIKGFGENDNHKDLRHTGKKYSVNTISLTDLLKKYNAPKIIDYLSIDTEGSELEILKNFNFDEYKFRIITVEHNYTEIRANIYDLLINKGYRRVKEKYSEFDDWYVLRS</sequence>
<reference evidence="2 3" key="1">
    <citation type="submission" date="2016-10" db="EMBL/GenBank/DDBJ databases">
        <authorList>
            <person name="Varghese N."/>
            <person name="Submissions S."/>
        </authorList>
    </citation>
    <scope>NUCLEOTIDE SEQUENCE [LARGE SCALE GENOMIC DNA]</scope>
    <source>
        <strain evidence="2 3">Mar_2010_102</strain>
    </source>
</reference>
<dbReference type="EMBL" id="LT629745">
    <property type="protein sequence ID" value="SDR66275.1"/>
    <property type="molecule type" value="Genomic_DNA"/>
</dbReference>
<evidence type="ECO:0000259" key="1">
    <source>
        <dbReference type="Pfam" id="PF05050"/>
    </source>
</evidence>
<name>A0A1H1KWW4_9FLAO</name>
<dbReference type="Proteomes" id="UP000198858">
    <property type="component" value="Chromosome I"/>
</dbReference>
<dbReference type="GO" id="GO:0016197">
    <property type="term" value="P:endosomal transport"/>
    <property type="evidence" value="ECO:0007669"/>
    <property type="project" value="TreeGrafter"/>
</dbReference>